<evidence type="ECO:0000256" key="3">
    <source>
        <dbReference type="ARBA" id="ARBA00023015"/>
    </source>
</evidence>
<dbReference type="PANTHER" id="PTHR47338:SF27">
    <property type="entry name" value="ZN(II)2CYS6 TRANSCRIPTION FACTOR (EUROFUNG)"/>
    <property type="match status" value="1"/>
</dbReference>
<keyword evidence="8" id="KW-1185">Reference proteome</keyword>
<evidence type="ECO:0000256" key="2">
    <source>
        <dbReference type="ARBA" id="ARBA00022723"/>
    </source>
</evidence>
<keyword evidence="2" id="KW-0479">Metal-binding</keyword>
<evidence type="ECO:0000256" key="1">
    <source>
        <dbReference type="ARBA" id="ARBA00004123"/>
    </source>
</evidence>
<dbReference type="CDD" id="cd12148">
    <property type="entry name" value="fungal_TF_MHR"/>
    <property type="match status" value="1"/>
</dbReference>
<gene>
    <name evidence="7" type="ORF">QQX98_004363</name>
</gene>
<accession>A0ABR1HA05</accession>
<comment type="subcellular location">
    <subcellularLocation>
        <location evidence="1">Nucleus</location>
    </subcellularLocation>
</comment>
<evidence type="ECO:0000256" key="6">
    <source>
        <dbReference type="SAM" id="MobiDB-lite"/>
    </source>
</evidence>
<evidence type="ECO:0000256" key="5">
    <source>
        <dbReference type="ARBA" id="ARBA00023242"/>
    </source>
</evidence>
<dbReference type="Proteomes" id="UP001498476">
    <property type="component" value="Unassembled WGS sequence"/>
</dbReference>
<feature type="region of interest" description="Disordered" evidence="6">
    <location>
        <begin position="1"/>
        <end position="31"/>
    </location>
</feature>
<keyword evidence="5" id="KW-0539">Nucleus</keyword>
<organism evidence="7 8">
    <name type="scientific">Neonectria punicea</name>
    <dbReference type="NCBI Taxonomy" id="979145"/>
    <lineage>
        <taxon>Eukaryota</taxon>
        <taxon>Fungi</taxon>
        <taxon>Dikarya</taxon>
        <taxon>Ascomycota</taxon>
        <taxon>Pezizomycotina</taxon>
        <taxon>Sordariomycetes</taxon>
        <taxon>Hypocreomycetidae</taxon>
        <taxon>Hypocreales</taxon>
        <taxon>Nectriaceae</taxon>
        <taxon>Neonectria</taxon>
    </lineage>
</organism>
<name>A0ABR1HA05_9HYPO</name>
<sequence length="374" mass="42116">MRPPTGQIYHGAATPSHRLDRNTKTTTSPGSCDEAVDDVWTIYAAEMSSIWGQVKDYISRYLDGCDVPPWSPESDYTHIGYALVELEVHFPNAHRFNSVRIWEKSRAELQERRHFYAPWISFQLAYHTARCTLNHPFLHSSRLRKYPVQATPTTFWKACIEKAWLHSNWIAQMIQMLMNKGFEISDPFYKRLRYTAQANLEVCTRFIQQRGKHWSLCALLQSKIEALVSSADADSEWNDPSPTISIDASLMRDIFVFPLLGSLASKGWGGVFGPSLRPQPEVADGDRIMLNVPALNSYFGDIDFSDAGTTAPAPTEPTVGSMLCASFSAPQETEGTAVQYHMDGTGAPIDLNLETIVQGMYANDSSQPWWSFDM</sequence>
<keyword evidence="3" id="KW-0805">Transcription regulation</keyword>
<evidence type="ECO:0000256" key="4">
    <source>
        <dbReference type="ARBA" id="ARBA00023163"/>
    </source>
</evidence>
<evidence type="ECO:0000313" key="8">
    <source>
        <dbReference type="Proteomes" id="UP001498476"/>
    </source>
</evidence>
<reference evidence="7 8" key="1">
    <citation type="journal article" date="2025" name="Microbiol. Resour. Announc.">
        <title>Draft genome sequences for Neonectria magnoliae and Neonectria punicea, canker pathogens of Liriodendron tulipifera and Acer saccharum in West Virginia.</title>
        <authorList>
            <person name="Petronek H.M."/>
            <person name="Kasson M.T."/>
            <person name="Metheny A.M."/>
            <person name="Stauder C.M."/>
            <person name="Lovett B."/>
            <person name="Lynch S.C."/>
            <person name="Garnas J.R."/>
            <person name="Kasson L.R."/>
            <person name="Stajich J.E."/>
        </authorList>
    </citation>
    <scope>NUCLEOTIDE SEQUENCE [LARGE SCALE GENOMIC DNA]</scope>
    <source>
        <strain evidence="7 8">NRRL 64653</strain>
    </source>
</reference>
<comment type="caution">
    <text evidence="7">The sequence shown here is derived from an EMBL/GenBank/DDBJ whole genome shotgun (WGS) entry which is preliminary data.</text>
</comment>
<dbReference type="EMBL" id="JAZAVJ010000054">
    <property type="protein sequence ID" value="KAK7417707.1"/>
    <property type="molecule type" value="Genomic_DNA"/>
</dbReference>
<dbReference type="PANTHER" id="PTHR47338">
    <property type="entry name" value="ZN(II)2CYS6 TRANSCRIPTION FACTOR (EUROFUNG)-RELATED"/>
    <property type="match status" value="1"/>
</dbReference>
<dbReference type="InterPro" id="IPR050815">
    <property type="entry name" value="TF_fung"/>
</dbReference>
<proteinExistence type="predicted"/>
<evidence type="ECO:0000313" key="7">
    <source>
        <dbReference type="EMBL" id="KAK7417707.1"/>
    </source>
</evidence>
<keyword evidence="4" id="KW-0804">Transcription</keyword>
<protein>
    <submittedName>
        <fullName evidence="7">Uncharacterized protein</fullName>
    </submittedName>
</protein>